<organism evidence="1">
    <name type="scientific">Siphoviridae sp. ct2kB26</name>
    <dbReference type="NCBI Taxonomy" id="2825317"/>
    <lineage>
        <taxon>Viruses</taxon>
        <taxon>Duplodnaviria</taxon>
        <taxon>Heunggongvirae</taxon>
        <taxon>Uroviricota</taxon>
        <taxon>Caudoviricetes</taxon>
    </lineage>
</organism>
<dbReference type="EMBL" id="BK015360">
    <property type="protein sequence ID" value="DAE03209.1"/>
    <property type="molecule type" value="Genomic_DNA"/>
</dbReference>
<name>A0A8S5P9Z5_9CAUD</name>
<proteinExistence type="predicted"/>
<protein>
    <recommendedName>
        <fullName evidence="2">DUF3168 domain-containing protein</fullName>
    </recommendedName>
</protein>
<accession>A0A8S5P9Z5</accession>
<reference evidence="1" key="1">
    <citation type="journal article" date="2021" name="Proc. Natl. Acad. Sci. U.S.A.">
        <title>A Catalog of Tens of Thousands of Viruses from Human Metagenomes Reveals Hidden Associations with Chronic Diseases.</title>
        <authorList>
            <person name="Tisza M.J."/>
            <person name="Buck C.B."/>
        </authorList>
    </citation>
    <scope>NUCLEOTIDE SEQUENCE</scope>
    <source>
        <strain evidence="1">Ct2kB26</strain>
    </source>
</reference>
<sequence length="128" mass="14021">MGLEQIIKTALEGVKGLSGHVYTAEALRDEPLFAFYRVRTWSEEDVLEGGTGLETAEVEIHIVAGSYTAMTATAALAAAAVKGLRGVQAGGVYIERVRVSQQSPDLKEMEVNKFRRAYVLRIDYQEGE</sequence>
<evidence type="ECO:0000313" key="1">
    <source>
        <dbReference type="EMBL" id="DAE03209.1"/>
    </source>
</evidence>
<evidence type="ECO:0008006" key="2">
    <source>
        <dbReference type="Google" id="ProtNLM"/>
    </source>
</evidence>